<accession>A0ABR1ZRW2</accession>
<dbReference type="CDD" id="cd06222">
    <property type="entry name" value="RNase_H_like"/>
    <property type="match status" value="1"/>
</dbReference>
<dbReference type="InterPro" id="IPR053151">
    <property type="entry name" value="RNase_H-like"/>
</dbReference>
<proteinExistence type="predicted"/>
<dbReference type="InterPro" id="IPR044730">
    <property type="entry name" value="RNase_H-like_dom_plant"/>
</dbReference>
<evidence type="ECO:0008006" key="3">
    <source>
        <dbReference type="Google" id="ProtNLM"/>
    </source>
</evidence>
<dbReference type="EMBL" id="JBBPBN010000656">
    <property type="protein sequence ID" value="KAK8483441.1"/>
    <property type="molecule type" value="Genomic_DNA"/>
</dbReference>
<evidence type="ECO:0000313" key="2">
    <source>
        <dbReference type="Proteomes" id="UP001396334"/>
    </source>
</evidence>
<reference evidence="1 2" key="1">
    <citation type="journal article" date="2024" name="G3 (Bethesda)">
        <title>Genome assembly of Hibiscus sabdariffa L. provides insights into metabolisms of medicinal natural products.</title>
        <authorList>
            <person name="Kim T."/>
        </authorList>
    </citation>
    <scope>NUCLEOTIDE SEQUENCE [LARGE SCALE GENOMIC DNA]</scope>
    <source>
        <strain evidence="1">TK-2024</strain>
        <tissue evidence="1">Old leaves</tissue>
    </source>
</reference>
<gene>
    <name evidence="1" type="ORF">V6N11_063492</name>
</gene>
<sequence length="422" mass="46878">MQVSNRRPRQNFNKKLTLNAGITSGVGTQAHGSRFASLEAIDEPADLGLNKDANLPVNTGGKAKNGEFERLVRGKAVSPHHVESSKQGAGMGGTTSAQKGFNLVSGKDQGIQSEVWLGGAVVSCNSADELLVALERSVIAIFSWRWSGFNGDQAWSMGLREAFYCYSRGYLATYRCDHVLRHCKVATSIWRRVRIGSSYANFMALPFVNIRNQGDRVFPGRNWDVLFPTICWQLWKRWCNVLLDANYNEVEDLLVKSFRLADEFAVELAGSNVRSAPFQSRRPNRGWFKVNADGARNIHNGNTAAGGVIRDDHGFWVVGFSKSLGVNGRDLLGISRPELETDNVEVERILNGTTETFMGNAIVAEIRELLDRNWMVRIMCVRRDMNAPMARDKPVGEVIFTSAPVEVSTLISLVTCWIIQCC</sequence>
<evidence type="ECO:0000313" key="1">
    <source>
        <dbReference type="EMBL" id="KAK8483441.1"/>
    </source>
</evidence>
<dbReference type="PANTHER" id="PTHR47723:SF13">
    <property type="entry name" value="PUTATIVE-RELATED"/>
    <property type="match status" value="1"/>
</dbReference>
<dbReference type="Proteomes" id="UP001396334">
    <property type="component" value="Unassembled WGS sequence"/>
</dbReference>
<comment type="caution">
    <text evidence="1">The sequence shown here is derived from an EMBL/GenBank/DDBJ whole genome shotgun (WGS) entry which is preliminary data.</text>
</comment>
<keyword evidence="2" id="KW-1185">Reference proteome</keyword>
<organism evidence="1 2">
    <name type="scientific">Hibiscus sabdariffa</name>
    <name type="common">roselle</name>
    <dbReference type="NCBI Taxonomy" id="183260"/>
    <lineage>
        <taxon>Eukaryota</taxon>
        <taxon>Viridiplantae</taxon>
        <taxon>Streptophyta</taxon>
        <taxon>Embryophyta</taxon>
        <taxon>Tracheophyta</taxon>
        <taxon>Spermatophyta</taxon>
        <taxon>Magnoliopsida</taxon>
        <taxon>eudicotyledons</taxon>
        <taxon>Gunneridae</taxon>
        <taxon>Pentapetalae</taxon>
        <taxon>rosids</taxon>
        <taxon>malvids</taxon>
        <taxon>Malvales</taxon>
        <taxon>Malvaceae</taxon>
        <taxon>Malvoideae</taxon>
        <taxon>Hibiscus</taxon>
    </lineage>
</organism>
<protein>
    <recommendedName>
        <fullName evidence="3">RNase H type-1 domain-containing protein</fullName>
    </recommendedName>
</protein>
<dbReference type="PANTHER" id="PTHR47723">
    <property type="entry name" value="OS05G0353850 PROTEIN"/>
    <property type="match status" value="1"/>
</dbReference>
<name>A0ABR1ZRW2_9ROSI</name>